<evidence type="ECO:0000313" key="24">
    <source>
        <dbReference type="EMBL" id="MDE1513462.1"/>
    </source>
</evidence>
<dbReference type="RefSeq" id="WP_274721240.1">
    <property type="nucleotide sequence ID" value="NZ_JARBFT010000001.1"/>
</dbReference>
<evidence type="ECO:0000256" key="18">
    <source>
        <dbReference type="ARBA" id="ARBA00047808"/>
    </source>
</evidence>
<feature type="domain" description="Mur ligase central" evidence="23">
    <location>
        <begin position="54"/>
        <end position="194"/>
    </location>
</feature>
<evidence type="ECO:0000256" key="21">
    <source>
        <dbReference type="PIRNR" id="PIRNR001563"/>
    </source>
</evidence>
<feature type="domain" description="Mur ligase C-terminal" evidence="22">
    <location>
        <begin position="289"/>
        <end position="406"/>
    </location>
</feature>
<comment type="similarity">
    <text evidence="4 21">Belongs to the folylpolyglutamate synthase family.</text>
</comment>
<evidence type="ECO:0000256" key="15">
    <source>
        <dbReference type="ARBA" id="ARBA00030592"/>
    </source>
</evidence>
<dbReference type="InterPro" id="IPR001645">
    <property type="entry name" value="Folylpolyglutamate_synth"/>
</dbReference>
<evidence type="ECO:0000256" key="2">
    <source>
        <dbReference type="ARBA" id="ARBA00004799"/>
    </source>
</evidence>
<dbReference type="NCBIfam" id="TIGR01499">
    <property type="entry name" value="folC"/>
    <property type="match status" value="1"/>
</dbReference>
<comment type="pathway">
    <text evidence="3">Cofactor biosynthesis; tetrahydrofolylpolyglutamate biosynthesis.</text>
</comment>
<comment type="catalytic activity">
    <reaction evidence="19">
        <text>(6R)-5,10-methylenetetrahydrofolyl-(gamma-L-Glu)(n) + L-glutamate + ATP = (6R)-5,10-methylenetetrahydrofolyl-(gamma-L-Glu)(n+1) + ADP + phosphate + H(+)</text>
        <dbReference type="Rhea" id="RHEA:51912"/>
        <dbReference type="Rhea" id="RHEA-COMP:13257"/>
        <dbReference type="Rhea" id="RHEA-COMP:13258"/>
        <dbReference type="ChEBI" id="CHEBI:15378"/>
        <dbReference type="ChEBI" id="CHEBI:29985"/>
        <dbReference type="ChEBI" id="CHEBI:30616"/>
        <dbReference type="ChEBI" id="CHEBI:43474"/>
        <dbReference type="ChEBI" id="CHEBI:136572"/>
        <dbReference type="ChEBI" id="CHEBI:456216"/>
        <dbReference type="EC" id="6.3.2.17"/>
    </reaction>
</comment>
<dbReference type="InterPro" id="IPR018109">
    <property type="entry name" value="Folylpolyglutamate_synth_CS"/>
</dbReference>
<dbReference type="Pfam" id="PF02875">
    <property type="entry name" value="Mur_ligase_C"/>
    <property type="match status" value="1"/>
</dbReference>
<dbReference type="EC" id="6.3.2.17" evidence="6"/>
<evidence type="ECO:0000313" key="25">
    <source>
        <dbReference type="Proteomes" id="UP001216189"/>
    </source>
</evidence>
<keyword evidence="9" id="KW-0479">Metal-binding</keyword>
<evidence type="ECO:0000256" key="19">
    <source>
        <dbReference type="ARBA" id="ARBA00049035"/>
    </source>
</evidence>
<keyword evidence="25" id="KW-1185">Reference proteome</keyword>
<dbReference type="PROSITE" id="PS01012">
    <property type="entry name" value="FOLYLPOLYGLU_SYNT_2"/>
    <property type="match status" value="1"/>
</dbReference>
<comment type="pathway">
    <text evidence="2">Cofactor biosynthesis; tetrahydrofolate biosynthesis; 7,8-dihydrofolate from 2-amino-4-hydroxy-6-hydroxymethyl-7,8-dihydropteridine diphosphate and 4-aminobenzoate: step 2/2.</text>
</comment>
<evidence type="ECO:0000256" key="9">
    <source>
        <dbReference type="ARBA" id="ARBA00022723"/>
    </source>
</evidence>
<evidence type="ECO:0000256" key="1">
    <source>
        <dbReference type="ARBA" id="ARBA00002714"/>
    </source>
</evidence>
<dbReference type="SUPFAM" id="SSF53244">
    <property type="entry name" value="MurD-like peptide ligases, peptide-binding domain"/>
    <property type="match status" value="1"/>
</dbReference>
<keyword evidence="8 21" id="KW-0436">Ligase</keyword>
<dbReference type="InterPro" id="IPR013221">
    <property type="entry name" value="Mur_ligase_cen"/>
</dbReference>
<evidence type="ECO:0000256" key="20">
    <source>
        <dbReference type="ARBA" id="ARBA00049161"/>
    </source>
</evidence>
<evidence type="ECO:0000256" key="13">
    <source>
        <dbReference type="ARBA" id="ARBA00022909"/>
    </source>
</evidence>
<name>A0ABT5UVM3_9VIBR</name>
<dbReference type="PANTHER" id="PTHR11136:SF0">
    <property type="entry name" value="DIHYDROFOLATE SYNTHETASE-RELATED"/>
    <property type="match status" value="1"/>
</dbReference>
<accession>A0ABT5UVM3</accession>
<evidence type="ECO:0000259" key="23">
    <source>
        <dbReference type="Pfam" id="PF08245"/>
    </source>
</evidence>
<comment type="catalytic activity">
    <reaction evidence="17">
        <text>(6S)-5,6,7,8-tetrahydrofolyl-(gamma-L-Glu)(n) + L-glutamate + ATP = (6S)-5,6,7,8-tetrahydrofolyl-(gamma-L-Glu)(n+1) + ADP + phosphate + H(+)</text>
        <dbReference type="Rhea" id="RHEA:10580"/>
        <dbReference type="Rhea" id="RHEA-COMP:14738"/>
        <dbReference type="Rhea" id="RHEA-COMP:14740"/>
        <dbReference type="ChEBI" id="CHEBI:15378"/>
        <dbReference type="ChEBI" id="CHEBI:29985"/>
        <dbReference type="ChEBI" id="CHEBI:30616"/>
        <dbReference type="ChEBI" id="CHEBI:43474"/>
        <dbReference type="ChEBI" id="CHEBI:141005"/>
        <dbReference type="ChEBI" id="CHEBI:456216"/>
        <dbReference type="EC" id="6.3.2.17"/>
    </reaction>
</comment>
<dbReference type="Proteomes" id="UP001216189">
    <property type="component" value="Unassembled WGS sequence"/>
</dbReference>
<reference evidence="24 25" key="1">
    <citation type="submission" date="2023-02" db="EMBL/GenBank/DDBJ databases">
        <title>Vibrio intestini sp. nov., a close relative of Vibrio cholerae isolated from the intestine of Healthy Culter dabryi.</title>
        <authorList>
            <person name="Wu N."/>
        </authorList>
    </citation>
    <scope>NUCLEOTIDE SEQUENCE [LARGE SCALE GENOMIC DNA]</scope>
    <source>
        <strain evidence="24 25">DSL-7</strain>
    </source>
</reference>
<gene>
    <name evidence="24" type="primary">folC</name>
    <name evidence="24" type="ORF">PUN32_00355</name>
</gene>
<keyword evidence="11 21" id="KW-0067">ATP-binding</keyword>
<comment type="function">
    <text evidence="1">Functions in two distinct reactions of the de novo folate biosynthetic pathway. Catalyzes the addition of a glutamate residue to dihydropteroate (7,8-dihydropteroate or H2Pte) to form dihydrofolate (7,8-dihydrofolate monoglutamate or H2Pte-Glu). Also catalyzes successive additions of L-glutamate to tetrahydrofolate or 10-formyltetrahydrofolate or 5,10-methylenetetrahydrofolate, leading to folylpolyglutamate derivatives.</text>
</comment>
<evidence type="ECO:0000256" key="7">
    <source>
        <dbReference type="ARBA" id="ARBA00019357"/>
    </source>
</evidence>
<protein>
    <recommendedName>
        <fullName evidence="7">Dihydrofolate synthase/folylpolyglutamate synthase</fullName>
        <ecNumber evidence="5">6.3.2.12</ecNumber>
        <ecNumber evidence="6">6.3.2.17</ecNumber>
    </recommendedName>
    <alternativeName>
        <fullName evidence="16">Folylpoly-gamma-glutamate synthetase-dihydrofolate synthetase</fullName>
    </alternativeName>
    <alternativeName>
        <fullName evidence="14">Folylpolyglutamate synthetase</fullName>
    </alternativeName>
    <alternativeName>
        <fullName evidence="15">Tetrahydrofolylpolyglutamate synthase</fullName>
    </alternativeName>
</protein>
<evidence type="ECO:0000256" key="6">
    <source>
        <dbReference type="ARBA" id="ARBA00013025"/>
    </source>
</evidence>
<dbReference type="EC" id="6.3.2.12" evidence="5"/>
<dbReference type="InterPro" id="IPR036565">
    <property type="entry name" value="Mur-like_cat_sf"/>
</dbReference>
<keyword evidence="10 21" id="KW-0547">Nucleotide-binding</keyword>
<dbReference type="EMBL" id="JARBFT010000001">
    <property type="protein sequence ID" value="MDE1513462.1"/>
    <property type="molecule type" value="Genomic_DNA"/>
</dbReference>
<evidence type="ECO:0000256" key="3">
    <source>
        <dbReference type="ARBA" id="ARBA00005150"/>
    </source>
</evidence>
<organism evidence="24 25">
    <name type="scientific">Vibrio chanodichtyis</name>
    <dbReference type="NCBI Taxonomy" id="3027932"/>
    <lineage>
        <taxon>Bacteria</taxon>
        <taxon>Pseudomonadati</taxon>
        <taxon>Pseudomonadota</taxon>
        <taxon>Gammaproteobacteria</taxon>
        <taxon>Vibrionales</taxon>
        <taxon>Vibrionaceae</taxon>
        <taxon>Vibrio</taxon>
    </lineage>
</organism>
<sequence>MTQKPIPQATSSLAVWLDYLAHIHTSAIDLGLERVQAVAQTAKLTKPAPIVITVAGTNGKGSTCALMEAILLHAGYSVGVYSSPHLIRYNERVRINGQDLADEMHTQAFAHIEQQRGDISLSLFEFGTLAALYLFEQQKVDVLLLEVGLGGRLDATNVVDHDVSVITSLALDHIDWLGDDLGVIGYEKAGIFRAGKPAVCGQPKPPASVAGHADDIGAKLHQVGIQFTYQTTSSTTWDWHSGRFALTDLPIPALPLPNAATALMALGCSGLEISDLDIVAGLASAQLAGRMQQISSAPTIVLDVAHNPHSAHYLAQQLKQRYPQQTLHLVLGMLHDKDIAATVAELMPLVNHWYPASLSGPRAATAAQLCQYLPADTTHYVDPVAAFKAALTQAEPQDVIVVAGSFHTVGEVLEDWQKRGEKERAVDGQ</sequence>
<dbReference type="PANTHER" id="PTHR11136">
    <property type="entry name" value="FOLYLPOLYGLUTAMATE SYNTHASE-RELATED"/>
    <property type="match status" value="1"/>
</dbReference>
<comment type="caution">
    <text evidence="24">The sequence shown here is derived from an EMBL/GenBank/DDBJ whole genome shotgun (WGS) entry which is preliminary data.</text>
</comment>
<dbReference type="InterPro" id="IPR004101">
    <property type="entry name" value="Mur_ligase_C"/>
</dbReference>
<dbReference type="Pfam" id="PF08245">
    <property type="entry name" value="Mur_ligase_M"/>
    <property type="match status" value="1"/>
</dbReference>
<keyword evidence="12" id="KW-0460">Magnesium</keyword>
<evidence type="ECO:0000256" key="14">
    <source>
        <dbReference type="ARBA" id="ARBA00030048"/>
    </source>
</evidence>
<evidence type="ECO:0000256" key="12">
    <source>
        <dbReference type="ARBA" id="ARBA00022842"/>
    </source>
</evidence>
<evidence type="ECO:0000256" key="16">
    <source>
        <dbReference type="ARBA" id="ARBA00032510"/>
    </source>
</evidence>
<dbReference type="GO" id="GO:0008841">
    <property type="term" value="F:dihydrofolate synthase activity"/>
    <property type="evidence" value="ECO:0007669"/>
    <property type="project" value="UniProtKB-EC"/>
</dbReference>
<dbReference type="NCBIfam" id="NF008101">
    <property type="entry name" value="PRK10846.1"/>
    <property type="match status" value="1"/>
</dbReference>
<dbReference type="Gene3D" id="3.90.190.20">
    <property type="entry name" value="Mur ligase, C-terminal domain"/>
    <property type="match status" value="1"/>
</dbReference>
<comment type="catalytic activity">
    <reaction evidence="20">
        <text>7,8-dihydropteroate + L-glutamate + ATP = 7,8-dihydrofolate + ADP + phosphate + H(+)</text>
        <dbReference type="Rhea" id="RHEA:23584"/>
        <dbReference type="ChEBI" id="CHEBI:15378"/>
        <dbReference type="ChEBI" id="CHEBI:17839"/>
        <dbReference type="ChEBI" id="CHEBI:29985"/>
        <dbReference type="ChEBI" id="CHEBI:30616"/>
        <dbReference type="ChEBI" id="CHEBI:43474"/>
        <dbReference type="ChEBI" id="CHEBI:57451"/>
        <dbReference type="ChEBI" id="CHEBI:456216"/>
        <dbReference type="EC" id="6.3.2.12"/>
    </reaction>
</comment>
<keyword evidence="13" id="KW-0289">Folate biosynthesis</keyword>
<dbReference type="SUPFAM" id="SSF53623">
    <property type="entry name" value="MurD-like peptide ligases, catalytic domain"/>
    <property type="match status" value="1"/>
</dbReference>
<dbReference type="GO" id="GO:0004326">
    <property type="term" value="F:tetrahydrofolylpolyglutamate synthase activity"/>
    <property type="evidence" value="ECO:0007669"/>
    <property type="project" value="UniProtKB-EC"/>
</dbReference>
<evidence type="ECO:0000256" key="5">
    <source>
        <dbReference type="ARBA" id="ARBA00013023"/>
    </source>
</evidence>
<evidence type="ECO:0000259" key="22">
    <source>
        <dbReference type="Pfam" id="PF02875"/>
    </source>
</evidence>
<evidence type="ECO:0000256" key="17">
    <source>
        <dbReference type="ARBA" id="ARBA00047493"/>
    </source>
</evidence>
<evidence type="ECO:0000256" key="4">
    <source>
        <dbReference type="ARBA" id="ARBA00008276"/>
    </source>
</evidence>
<evidence type="ECO:0000256" key="10">
    <source>
        <dbReference type="ARBA" id="ARBA00022741"/>
    </source>
</evidence>
<dbReference type="Gene3D" id="3.40.1190.10">
    <property type="entry name" value="Mur-like, catalytic domain"/>
    <property type="match status" value="1"/>
</dbReference>
<dbReference type="InterPro" id="IPR036615">
    <property type="entry name" value="Mur_ligase_C_dom_sf"/>
</dbReference>
<evidence type="ECO:0000256" key="8">
    <source>
        <dbReference type="ARBA" id="ARBA00022598"/>
    </source>
</evidence>
<evidence type="ECO:0000256" key="11">
    <source>
        <dbReference type="ARBA" id="ARBA00022840"/>
    </source>
</evidence>
<comment type="catalytic activity">
    <reaction evidence="18">
        <text>10-formyltetrahydrofolyl-(gamma-L-Glu)(n) + L-glutamate + ATP = 10-formyltetrahydrofolyl-(gamma-L-Glu)(n+1) + ADP + phosphate + H(+)</text>
        <dbReference type="Rhea" id="RHEA:51904"/>
        <dbReference type="Rhea" id="RHEA-COMP:13088"/>
        <dbReference type="Rhea" id="RHEA-COMP:14300"/>
        <dbReference type="ChEBI" id="CHEBI:15378"/>
        <dbReference type="ChEBI" id="CHEBI:29985"/>
        <dbReference type="ChEBI" id="CHEBI:30616"/>
        <dbReference type="ChEBI" id="CHEBI:43474"/>
        <dbReference type="ChEBI" id="CHEBI:134413"/>
        <dbReference type="ChEBI" id="CHEBI:456216"/>
        <dbReference type="EC" id="6.3.2.17"/>
    </reaction>
</comment>
<proteinExistence type="inferred from homology"/>
<dbReference type="PIRSF" id="PIRSF001563">
    <property type="entry name" value="Folylpolyglu_synth"/>
    <property type="match status" value="1"/>
</dbReference>